<dbReference type="InterPro" id="IPR027417">
    <property type="entry name" value="P-loop_NTPase"/>
</dbReference>
<dbReference type="RefSeq" id="WP_206584868.1">
    <property type="nucleotide sequence ID" value="NZ_JAFKCU010000001.1"/>
</dbReference>
<feature type="domain" description="KAP NTPase" evidence="1">
    <location>
        <begin position="20"/>
        <end position="293"/>
    </location>
</feature>
<dbReference type="InterPro" id="IPR052754">
    <property type="entry name" value="NTPase_KAP_P-loop"/>
</dbReference>
<name>A0ABS3CCG1_9BACT</name>
<reference evidence="2 3" key="1">
    <citation type="submission" date="2021-03" db="EMBL/GenBank/DDBJ databases">
        <title>novel species isolated from a fishpond in China.</title>
        <authorList>
            <person name="Lu H."/>
            <person name="Cai Z."/>
        </authorList>
    </citation>
    <scope>NUCLEOTIDE SEQUENCE [LARGE SCALE GENOMIC DNA]</scope>
    <source>
        <strain evidence="2 3">YJ13C</strain>
    </source>
</reference>
<dbReference type="Proteomes" id="UP000664480">
    <property type="component" value="Unassembled WGS sequence"/>
</dbReference>
<gene>
    <name evidence="2" type="ORF">J0A69_02170</name>
</gene>
<organism evidence="2 3">
    <name type="scientific">Algoriphagus pacificus</name>
    <dbReference type="NCBI Taxonomy" id="2811234"/>
    <lineage>
        <taxon>Bacteria</taxon>
        <taxon>Pseudomonadati</taxon>
        <taxon>Bacteroidota</taxon>
        <taxon>Cytophagia</taxon>
        <taxon>Cytophagales</taxon>
        <taxon>Cyclobacteriaceae</taxon>
        <taxon>Algoriphagus</taxon>
    </lineage>
</organism>
<protein>
    <recommendedName>
        <fullName evidence="1">KAP NTPase domain-containing protein</fullName>
    </recommendedName>
</protein>
<comment type="caution">
    <text evidence="2">The sequence shown here is derived from an EMBL/GenBank/DDBJ whole genome shotgun (WGS) entry which is preliminary data.</text>
</comment>
<dbReference type="SUPFAM" id="SSF52540">
    <property type="entry name" value="P-loop containing nucleoside triphosphate hydrolases"/>
    <property type="match status" value="1"/>
</dbReference>
<dbReference type="InterPro" id="IPR011646">
    <property type="entry name" value="KAP_P-loop"/>
</dbReference>
<dbReference type="PANTHER" id="PTHR22674:SF6">
    <property type="entry name" value="NTPASE KAP FAMILY P-LOOP DOMAIN-CONTAINING PROTEIN 1"/>
    <property type="match status" value="1"/>
</dbReference>
<evidence type="ECO:0000313" key="3">
    <source>
        <dbReference type="Proteomes" id="UP000664480"/>
    </source>
</evidence>
<evidence type="ECO:0000259" key="1">
    <source>
        <dbReference type="Pfam" id="PF07693"/>
    </source>
</evidence>
<keyword evidence="3" id="KW-1185">Reference proteome</keyword>
<dbReference type="Gene3D" id="3.40.50.300">
    <property type="entry name" value="P-loop containing nucleotide triphosphate hydrolases"/>
    <property type="match status" value="1"/>
</dbReference>
<sequence length="722" mass="83150">MIKTDLPITKREDDAFQRYPFAYQIASVIKGHEKTDSFVVGVYGKWGEGKTSVLNFIKEELNLDPNIVVINFNPWLFRDEDQLLKTFFSVLANGLNVSFEGKKEKIGKKLLDYADAIGAAGSLVGVSGVKGFLQHLGNKFSAISIEDNKEKINQGLEDSGKRVVVVMDDIDRLSNSEVQSIFRLVKLVADFKNTAYLLSFDDELVASALDSLYSKGGYDYLEKIIQLPLRLPKAQLSSVKKYTLNSIFAELDSNEILLEEDEHQRFNIAFDEYILRLIVTPRVAVRYANSISFALPLLKGEVNIVDLVFIEGIKVIFPRLYDFIKDNGIFFTKTYNSPSFSRGKEVQTKEEAKKHVEDHLELYPILIRERLQRYLKEVFPQLKIIFDNEDISEYETKEWYAKKRICSALYFDTYFSYVVLEGKVSDVSFDGILDQIKEVDFFNRRDELVRLISEMDKAEVALKIQLLEDSFTKDQKKFLALNLSLIGDIFPEADSGGFRIMAPFQQIAYFIQKCVEDQEPENRVLLGVELMKRATPLNFAFEIWRTLHPKSDGGSRPNLFTDSDFEKISKMLYNRSRSELSLGQLYESIKDTYFRYFLEIGSKLNPKGIKKEIKDWLQADDENFMKLLYAFSQTTHSFGGSKKGRNTYKSNFSEAFYNLLKNVVDIDFFYSMSVELFGDQSDFEPTSDRDALTDEQLVGWFQRVHLDKNIGELNQDDISVDE</sequence>
<evidence type="ECO:0000313" key="2">
    <source>
        <dbReference type="EMBL" id="MBN7814211.1"/>
    </source>
</evidence>
<dbReference type="EMBL" id="JAFKCU010000001">
    <property type="protein sequence ID" value="MBN7814211.1"/>
    <property type="molecule type" value="Genomic_DNA"/>
</dbReference>
<dbReference type="Pfam" id="PF07693">
    <property type="entry name" value="KAP_NTPase"/>
    <property type="match status" value="1"/>
</dbReference>
<proteinExistence type="predicted"/>
<dbReference type="PANTHER" id="PTHR22674">
    <property type="entry name" value="NTPASE, KAP FAMILY P-LOOP DOMAIN-CONTAINING 1"/>
    <property type="match status" value="1"/>
</dbReference>
<accession>A0ABS3CCG1</accession>